<dbReference type="InterPro" id="IPR049450">
    <property type="entry name" value="ACOT8-like_C"/>
</dbReference>
<dbReference type="InterPro" id="IPR042171">
    <property type="entry name" value="Acyl-CoA_hotdog"/>
</dbReference>
<dbReference type="RefSeq" id="WP_240169618.1">
    <property type="nucleotide sequence ID" value="NZ_CP092365.1"/>
</dbReference>
<evidence type="ECO:0000313" key="4">
    <source>
        <dbReference type="Proteomes" id="UP001055200"/>
    </source>
</evidence>
<reference evidence="3" key="1">
    <citation type="submission" date="2022-08" db="EMBL/GenBank/DDBJ databases">
        <title>Complete genome sequence of 14 non-tuberculosis mycobacteria type-strains.</title>
        <authorList>
            <person name="Igarashi Y."/>
            <person name="Osugi A."/>
            <person name="Mitarai S."/>
        </authorList>
    </citation>
    <scope>NUCLEOTIDE SEQUENCE</scope>
    <source>
        <strain evidence="3">DSM 45575</strain>
    </source>
</reference>
<feature type="domain" description="Acyl-CoA thioesterase-like N-terminal HotDog" evidence="1">
    <location>
        <begin position="26"/>
        <end position="105"/>
    </location>
</feature>
<proteinExistence type="predicted"/>
<sequence length="270" mass="28548">MQRTELTPFLEWHDGVFVPNAIAHGGWGPTLGGQVIGGLLARTIERQVDRGELHPARLTVEILRRVAAEPVQVSATVIRAGSRMRSVDAGMTQHGELVARASALYLRRGTQPDGEFFTTEITLPPRPVTPRVDETVPMSIAVYGKDPDDGTGFAWQHAGPRYAWVREIRDLVAGEEITPFVRAAMAADVTSSMTNFSTLGLGFINADYTLALSRLPVGPDVGLAALTHYSDGGIAVANTSLFDAQGPIGSGLSTAIANSGFTGGPGVATS</sequence>
<keyword evidence="4" id="KW-1185">Reference proteome</keyword>
<dbReference type="InterPro" id="IPR049449">
    <property type="entry name" value="TesB_ACOT8-like_N"/>
</dbReference>
<evidence type="ECO:0000313" key="3">
    <source>
        <dbReference type="EMBL" id="ULN51335.1"/>
    </source>
</evidence>
<dbReference type="Proteomes" id="UP001055200">
    <property type="component" value="Chromosome"/>
</dbReference>
<name>A0ABY3TUM8_9MYCO</name>
<feature type="domain" description="Acyl-CoA thioesterase-like C-terminal" evidence="2">
    <location>
        <begin position="152"/>
        <end position="250"/>
    </location>
</feature>
<dbReference type="InterPro" id="IPR029069">
    <property type="entry name" value="HotDog_dom_sf"/>
</dbReference>
<gene>
    <name evidence="3" type="ORF">MIU77_10375</name>
</gene>
<protein>
    <submittedName>
        <fullName evidence="3">Thioesterase family protein</fullName>
    </submittedName>
</protein>
<dbReference type="Gene3D" id="2.40.160.210">
    <property type="entry name" value="Acyl-CoA thioesterase, double hotdog domain"/>
    <property type="match status" value="1"/>
</dbReference>
<accession>A0ABY3TUM8</accession>
<dbReference type="Pfam" id="PF13622">
    <property type="entry name" value="4HBT_3"/>
    <property type="match status" value="1"/>
</dbReference>
<evidence type="ECO:0000259" key="2">
    <source>
        <dbReference type="Pfam" id="PF20789"/>
    </source>
</evidence>
<evidence type="ECO:0000259" key="1">
    <source>
        <dbReference type="Pfam" id="PF13622"/>
    </source>
</evidence>
<organism evidence="3 4">
    <name type="scientific">Mycolicibacillus parakoreensis</name>
    <dbReference type="NCBI Taxonomy" id="1069221"/>
    <lineage>
        <taxon>Bacteria</taxon>
        <taxon>Bacillati</taxon>
        <taxon>Actinomycetota</taxon>
        <taxon>Actinomycetes</taxon>
        <taxon>Mycobacteriales</taxon>
        <taxon>Mycobacteriaceae</taxon>
        <taxon>Mycolicibacillus</taxon>
    </lineage>
</organism>
<dbReference type="SUPFAM" id="SSF54637">
    <property type="entry name" value="Thioesterase/thiol ester dehydrase-isomerase"/>
    <property type="match status" value="1"/>
</dbReference>
<dbReference type="EMBL" id="CP092365">
    <property type="protein sequence ID" value="ULN51335.1"/>
    <property type="molecule type" value="Genomic_DNA"/>
</dbReference>
<dbReference type="Pfam" id="PF20789">
    <property type="entry name" value="4HBT_3C"/>
    <property type="match status" value="1"/>
</dbReference>